<proteinExistence type="predicted"/>
<feature type="domain" description="Putative regulatory protein FmdB zinc ribbon" evidence="2">
    <location>
        <begin position="10"/>
        <end position="49"/>
    </location>
</feature>
<protein>
    <submittedName>
        <fullName evidence="3">Zinc ribbon domain-containing protein</fullName>
    </submittedName>
</protein>
<accession>A0ABW9FEG0</accession>
<evidence type="ECO:0000313" key="4">
    <source>
        <dbReference type="Proteomes" id="UP001629745"/>
    </source>
</evidence>
<dbReference type="EMBL" id="JBDLNV010000003">
    <property type="protein sequence ID" value="MFM1723940.1"/>
    <property type="molecule type" value="Genomic_DNA"/>
</dbReference>
<evidence type="ECO:0000259" key="2">
    <source>
        <dbReference type="SMART" id="SM00834"/>
    </source>
</evidence>
<sequence length="103" mass="11284">MPRRKDAVIPLYQFRCARCGPFDRHFSMADVPDTSDCPHCASDGRRQITATRLGRGGSASMRLLDATARSASEPTVVSGPRPGATRTPQKVTTNPLHRKLPRP</sequence>
<name>A0ABW9FEG0_9NOCA</name>
<feature type="compositionally biased region" description="Polar residues" evidence="1">
    <location>
        <begin position="86"/>
        <end position="95"/>
    </location>
</feature>
<comment type="caution">
    <text evidence="3">The sequence shown here is derived from an EMBL/GenBank/DDBJ whole genome shotgun (WGS) entry which is preliminary data.</text>
</comment>
<organism evidence="3 4">
    <name type="scientific">Rhodococcus parequi</name>
    <dbReference type="NCBI Taxonomy" id="3137122"/>
    <lineage>
        <taxon>Bacteria</taxon>
        <taxon>Bacillati</taxon>
        <taxon>Actinomycetota</taxon>
        <taxon>Actinomycetes</taxon>
        <taxon>Mycobacteriales</taxon>
        <taxon>Nocardiaceae</taxon>
        <taxon>Rhodococcus</taxon>
    </lineage>
</organism>
<evidence type="ECO:0000256" key="1">
    <source>
        <dbReference type="SAM" id="MobiDB-lite"/>
    </source>
</evidence>
<feature type="region of interest" description="Disordered" evidence="1">
    <location>
        <begin position="68"/>
        <end position="103"/>
    </location>
</feature>
<dbReference type="InterPro" id="IPR013429">
    <property type="entry name" value="Regulatory_FmdB_Zinc_ribbon"/>
</dbReference>
<dbReference type="Pfam" id="PF09723">
    <property type="entry name" value="Zn_ribbon_8"/>
    <property type="match status" value="1"/>
</dbReference>
<gene>
    <name evidence="3" type="ORF">ABEU20_002513</name>
</gene>
<keyword evidence="4" id="KW-1185">Reference proteome</keyword>
<dbReference type="SMART" id="SM00834">
    <property type="entry name" value="CxxC_CXXC_SSSS"/>
    <property type="match status" value="1"/>
</dbReference>
<reference evidence="3 4" key="1">
    <citation type="submission" date="2023-11" db="EMBL/GenBank/DDBJ databases">
        <authorList>
            <person name="Val-Calvo J."/>
            <person name="Scortti M."/>
            <person name="Vazquez-Boland J."/>
        </authorList>
    </citation>
    <scope>NUCLEOTIDE SEQUENCE [LARGE SCALE GENOMIC DNA]</scope>
    <source>
        <strain evidence="3 4">PAM 2766</strain>
    </source>
</reference>
<evidence type="ECO:0000313" key="3">
    <source>
        <dbReference type="EMBL" id="MFM1723940.1"/>
    </source>
</evidence>
<dbReference type="Proteomes" id="UP001629745">
    <property type="component" value="Unassembled WGS sequence"/>
</dbReference>
<dbReference type="NCBIfam" id="TIGR02605">
    <property type="entry name" value="CxxC_CxxC_SSSS"/>
    <property type="match status" value="1"/>
</dbReference>
<dbReference type="RefSeq" id="WP_420164482.1">
    <property type="nucleotide sequence ID" value="NZ_JBDLNV010000003.1"/>
</dbReference>